<evidence type="ECO:0000259" key="11">
    <source>
        <dbReference type="Pfam" id="PF16916"/>
    </source>
</evidence>
<keyword evidence="13" id="KW-1185">Reference proteome</keyword>
<dbReference type="NCBIfam" id="TIGR01297">
    <property type="entry name" value="CDF"/>
    <property type="match status" value="1"/>
</dbReference>
<feature type="transmembrane region" description="Helical" evidence="9">
    <location>
        <begin position="114"/>
        <end position="137"/>
    </location>
</feature>
<comment type="caution">
    <text evidence="12">The sequence shown here is derived from an EMBL/GenBank/DDBJ whole genome shotgun (WGS) entry which is preliminary data.</text>
</comment>
<reference evidence="12" key="1">
    <citation type="submission" date="2020-01" db="EMBL/GenBank/DDBJ databases">
        <title>Genome Sequencing of Three Apophysomyces-Like Fungal Strains Confirms a Novel Fungal Genus in the Mucoromycota with divergent Burkholderia-like Endosymbiotic Bacteria.</title>
        <authorList>
            <person name="Stajich J.E."/>
            <person name="Macias A.M."/>
            <person name="Carter-House D."/>
            <person name="Lovett B."/>
            <person name="Kasson L.R."/>
            <person name="Berry K."/>
            <person name="Grigoriev I."/>
            <person name="Chang Y."/>
            <person name="Spatafora J."/>
            <person name="Kasson M.T."/>
        </authorList>
    </citation>
    <scope>NUCLEOTIDE SEQUENCE</scope>
    <source>
        <strain evidence="12">NRRL A-21654</strain>
    </source>
</reference>
<dbReference type="OrthoDB" id="9944568at2759"/>
<dbReference type="Pfam" id="PF01545">
    <property type="entry name" value="Cation_efflux"/>
    <property type="match status" value="1"/>
</dbReference>
<evidence type="ECO:0000256" key="1">
    <source>
        <dbReference type="ARBA" id="ARBA00004141"/>
    </source>
</evidence>
<evidence type="ECO:0000256" key="2">
    <source>
        <dbReference type="ARBA" id="ARBA00008873"/>
    </source>
</evidence>
<dbReference type="Pfam" id="PF16916">
    <property type="entry name" value="ZT_dimer"/>
    <property type="match status" value="1"/>
</dbReference>
<evidence type="ECO:0000313" key="13">
    <source>
        <dbReference type="Proteomes" id="UP000605846"/>
    </source>
</evidence>
<evidence type="ECO:0000256" key="4">
    <source>
        <dbReference type="ARBA" id="ARBA00022692"/>
    </source>
</evidence>
<accession>A0A8H7BP62</accession>
<feature type="domain" description="Cation efflux protein cytoplasmic" evidence="11">
    <location>
        <begin position="180"/>
        <end position="250"/>
    </location>
</feature>
<evidence type="ECO:0000256" key="7">
    <source>
        <dbReference type="ARBA" id="ARBA00023136"/>
    </source>
</evidence>
<evidence type="ECO:0000256" key="9">
    <source>
        <dbReference type="SAM" id="Phobius"/>
    </source>
</evidence>
<evidence type="ECO:0000259" key="10">
    <source>
        <dbReference type="Pfam" id="PF01545"/>
    </source>
</evidence>
<name>A0A8H7BP62_9FUNG</name>
<dbReference type="Proteomes" id="UP000605846">
    <property type="component" value="Unassembled WGS sequence"/>
</dbReference>
<feature type="domain" description="Cation efflux protein transmembrane" evidence="10">
    <location>
        <begin position="7"/>
        <end position="174"/>
    </location>
</feature>
<evidence type="ECO:0000256" key="8">
    <source>
        <dbReference type="SAM" id="MobiDB-lite"/>
    </source>
</evidence>
<keyword evidence="4 9" id="KW-0812">Transmembrane</keyword>
<dbReference type="GO" id="GO:0016020">
    <property type="term" value="C:membrane"/>
    <property type="evidence" value="ECO:0007669"/>
    <property type="project" value="UniProtKB-SubCell"/>
</dbReference>
<proteinExistence type="inferred from homology"/>
<dbReference type="SUPFAM" id="SSF160240">
    <property type="entry name" value="Cation efflux protein cytoplasmic domain-like"/>
    <property type="match status" value="1"/>
</dbReference>
<keyword evidence="5" id="KW-0862">Zinc</keyword>
<feature type="transmembrane region" description="Helical" evidence="9">
    <location>
        <begin position="54"/>
        <end position="75"/>
    </location>
</feature>
<keyword evidence="3" id="KW-0813">Transport</keyword>
<evidence type="ECO:0000313" key="12">
    <source>
        <dbReference type="EMBL" id="KAF7728658.1"/>
    </source>
</evidence>
<dbReference type="GO" id="GO:0005385">
    <property type="term" value="F:zinc ion transmembrane transporter activity"/>
    <property type="evidence" value="ECO:0007669"/>
    <property type="project" value="TreeGrafter"/>
</dbReference>
<dbReference type="PANTHER" id="PTHR45820:SF4">
    <property type="entry name" value="ZINC TRANSPORTER 63C, ISOFORM F"/>
    <property type="match status" value="1"/>
</dbReference>
<protein>
    <submittedName>
        <fullName evidence="12">Uncharacterized protein</fullName>
    </submittedName>
</protein>
<comment type="subcellular location">
    <subcellularLocation>
        <location evidence="1">Membrane</location>
        <topology evidence="1">Multi-pass membrane protein</topology>
    </subcellularLocation>
</comment>
<dbReference type="InterPro" id="IPR027469">
    <property type="entry name" value="Cation_efflux_TMD_sf"/>
</dbReference>
<keyword evidence="7 9" id="KW-0472">Membrane</keyword>
<keyword evidence="6 9" id="KW-1133">Transmembrane helix</keyword>
<sequence length="334" mass="37281">MAETTHRNPKYSYGWQRAEILGALINGVFLVALGFTIALEAIQRFIEPQPITNPVMVLITGCTGLAGNLLGLLLFHEHGHHHHHHHHHQQEHQNDTEKDIEIQHEGGHLNMKGIFLHVLGDALGNLGVIATALFIWLTPFGWRFYMDPLVSLVISIIIFFSAIPLVRATSVILLQGVPNTVSLDRVRDDLLEIDDVVSVHELHIWQLSDSKLIASMHVCLMNRNSYMQVATRMKQLLHEYGVHSATIQPEFVDEEEDNNEKTDETSAPLEQENHGIGSVSEMSPNKSTTTFVAMPEQESSTVCLLRCIKDSCIQNACCPEPFASPPPPPPSKPK</sequence>
<dbReference type="Gene3D" id="1.20.1510.10">
    <property type="entry name" value="Cation efflux protein transmembrane domain"/>
    <property type="match status" value="1"/>
</dbReference>
<evidence type="ECO:0000256" key="3">
    <source>
        <dbReference type="ARBA" id="ARBA00022448"/>
    </source>
</evidence>
<dbReference type="InterPro" id="IPR036837">
    <property type="entry name" value="Cation_efflux_CTD_sf"/>
</dbReference>
<dbReference type="GO" id="GO:0006882">
    <property type="term" value="P:intracellular zinc ion homeostasis"/>
    <property type="evidence" value="ECO:0007669"/>
    <property type="project" value="TreeGrafter"/>
</dbReference>
<gene>
    <name evidence="12" type="ORF">EC973_005695</name>
</gene>
<dbReference type="PANTHER" id="PTHR45820">
    <property type="entry name" value="FI23527P1"/>
    <property type="match status" value="1"/>
</dbReference>
<dbReference type="InterPro" id="IPR002524">
    <property type="entry name" value="Cation_efflux"/>
</dbReference>
<evidence type="ECO:0000256" key="6">
    <source>
        <dbReference type="ARBA" id="ARBA00022989"/>
    </source>
</evidence>
<dbReference type="SUPFAM" id="SSF161111">
    <property type="entry name" value="Cation efflux protein transmembrane domain-like"/>
    <property type="match status" value="1"/>
</dbReference>
<feature type="region of interest" description="Disordered" evidence="8">
    <location>
        <begin position="251"/>
        <end position="286"/>
    </location>
</feature>
<feature type="transmembrane region" description="Helical" evidence="9">
    <location>
        <begin position="149"/>
        <end position="166"/>
    </location>
</feature>
<evidence type="ECO:0000256" key="5">
    <source>
        <dbReference type="ARBA" id="ARBA00022833"/>
    </source>
</evidence>
<dbReference type="InterPro" id="IPR058533">
    <property type="entry name" value="Cation_efflux_TM"/>
</dbReference>
<organism evidence="12 13">
    <name type="scientific">Apophysomyces ossiformis</name>
    <dbReference type="NCBI Taxonomy" id="679940"/>
    <lineage>
        <taxon>Eukaryota</taxon>
        <taxon>Fungi</taxon>
        <taxon>Fungi incertae sedis</taxon>
        <taxon>Mucoromycota</taxon>
        <taxon>Mucoromycotina</taxon>
        <taxon>Mucoromycetes</taxon>
        <taxon>Mucorales</taxon>
        <taxon>Mucorineae</taxon>
        <taxon>Mucoraceae</taxon>
        <taxon>Apophysomyces</taxon>
    </lineage>
</organism>
<dbReference type="EMBL" id="JABAYA010000033">
    <property type="protein sequence ID" value="KAF7728658.1"/>
    <property type="molecule type" value="Genomic_DNA"/>
</dbReference>
<dbReference type="AlphaFoldDB" id="A0A8H7BP62"/>
<feature type="transmembrane region" description="Helical" evidence="9">
    <location>
        <begin position="20"/>
        <end position="42"/>
    </location>
</feature>
<comment type="similarity">
    <text evidence="2">Belongs to the cation diffusion facilitator (CDF) transporter (TC 2.A.4) family. SLC30A subfamily.</text>
</comment>
<dbReference type="InterPro" id="IPR027470">
    <property type="entry name" value="Cation_efflux_CTD"/>
</dbReference>